<organism evidence="1 2">
    <name type="scientific">Anabaenopsis arnoldii</name>
    <dbReference type="NCBI Taxonomy" id="2152938"/>
    <lineage>
        <taxon>Bacteria</taxon>
        <taxon>Bacillati</taxon>
        <taxon>Cyanobacteriota</taxon>
        <taxon>Cyanophyceae</taxon>
        <taxon>Nostocales</taxon>
        <taxon>Nodulariaceae</taxon>
        <taxon>Anabaenopsis</taxon>
    </lineage>
</organism>
<gene>
    <name evidence="1" type="ORF">PN457_04995</name>
</gene>
<reference evidence="1 2" key="1">
    <citation type="submission" date="2023-01" db="EMBL/GenBank/DDBJ databases">
        <title>Genomes from the Australian National Cyanobacteria Reference Collection.</title>
        <authorList>
            <person name="Willis A."/>
            <person name="Lee E.M.F."/>
        </authorList>
    </citation>
    <scope>NUCLEOTIDE SEQUENCE [LARGE SCALE GENOMIC DNA]</scope>
    <source>
        <strain evidence="1 2">CS-1033</strain>
    </source>
</reference>
<proteinExistence type="predicted"/>
<protein>
    <submittedName>
        <fullName evidence="1">Uncharacterized protein</fullName>
    </submittedName>
</protein>
<keyword evidence="2" id="KW-1185">Reference proteome</keyword>
<dbReference type="EMBL" id="JAQMUH010000066">
    <property type="protein sequence ID" value="MDB9539023.1"/>
    <property type="molecule type" value="Genomic_DNA"/>
</dbReference>
<dbReference type="Proteomes" id="UP001212499">
    <property type="component" value="Unassembled WGS sequence"/>
</dbReference>
<evidence type="ECO:0000313" key="1">
    <source>
        <dbReference type="EMBL" id="MDB9539023.1"/>
    </source>
</evidence>
<name>A0ABT5AQM6_9CYAN</name>
<sequence>MAYATLPYQIPKKLDSPNDQVPCFVASPANTNTKTVHHKQFSGQFQ</sequence>
<comment type="caution">
    <text evidence="1">The sequence shown here is derived from an EMBL/GenBank/DDBJ whole genome shotgun (WGS) entry which is preliminary data.</text>
</comment>
<accession>A0ABT5AQM6</accession>
<evidence type="ECO:0000313" key="2">
    <source>
        <dbReference type="Proteomes" id="UP001212499"/>
    </source>
</evidence>
<dbReference type="RefSeq" id="WP_271731743.1">
    <property type="nucleotide sequence ID" value="NZ_JANQDP010000066.1"/>
</dbReference>